<dbReference type="RefSeq" id="WP_142587781.1">
    <property type="nucleotide sequence ID" value="NZ_CABFWE030000005.1"/>
</dbReference>
<protein>
    <recommendedName>
        <fullName evidence="3">Phage gp46-like protein</fullName>
    </recommendedName>
</protein>
<accession>A0ABM8PLD7</accession>
<comment type="caution">
    <text evidence="1">The sequence shown here is derived from an EMBL/GenBank/DDBJ whole genome shotgun (WGS) entry which is preliminary data.</text>
</comment>
<dbReference type="Pfam" id="PF07409">
    <property type="entry name" value="GP46"/>
    <property type="match status" value="1"/>
</dbReference>
<name>A0ABM8PLD7_9HYPH</name>
<keyword evidence="2" id="KW-1185">Reference proteome</keyword>
<dbReference type="EMBL" id="CABFWE030000005">
    <property type="protein sequence ID" value="CAD7036331.1"/>
    <property type="molecule type" value="Genomic_DNA"/>
</dbReference>
<evidence type="ECO:0008006" key="3">
    <source>
        <dbReference type="Google" id="ProtNLM"/>
    </source>
</evidence>
<sequence length="178" mass="19738">MLKITPIDGEREPYRSPDLIWNGKAGTVAVNPLTHPDAPGDLRAEQGLATQVLICLMTDRRVEVSELRDGDENRGWIGDSFDLETGETPLGSRLWLLRRSAIFDGIEVTVEDYVREALQPIIDQGAAVSLDVAVTANRPMNRVDYTVTLYGRDGGRIYDSKFEILWRQIDGVANPLAG</sequence>
<gene>
    <name evidence="1" type="ORF">RHAB21_02511</name>
</gene>
<organism evidence="1 2">
    <name type="scientific">Pseudorhizobium halotolerans</name>
    <dbReference type="NCBI Taxonomy" id="1233081"/>
    <lineage>
        <taxon>Bacteria</taxon>
        <taxon>Pseudomonadati</taxon>
        <taxon>Pseudomonadota</taxon>
        <taxon>Alphaproteobacteria</taxon>
        <taxon>Hyphomicrobiales</taxon>
        <taxon>Rhizobiaceae</taxon>
        <taxon>Rhizobium/Agrobacterium group</taxon>
        <taxon>Pseudorhizobium</taxon>
    </lineage>
</organism>
<dbReference type="InterPro" id="IPR010877">
    <property type="entry name" value="Phage_Mu_Gp46"/>
</dbReference>
<proteinExistence type="predicted"/>
<evidence type="ECO:0000313" key="2">
    <source>
        <dbReference type="Proteomes" id="UP000601041"/>
    </source>
</evidence>
<dbReference type="Proteomes" id="UP000601041">
    <property type="component" value="Unassembled WGS sequence"/>
</dbReference>
<reference evidence="1 2" key="1">
    <citation type="submission" date="2020-11" db="EMBL/GenBank/DDBJ databases">
        <authorList>
            <person name="Lassalle F."/>
        </authorList>
    </citation>
    <scope>NUCLEOTIDE SEQUENCE [LARGE SCALE GENOMIC DNA]</scope>
    <source>
        <strain evidence="1 2">AB21</strain>
    </source>
</reference>
<evidence type="ECO:0000313" key="1">
    <source>
        <dbReference type="EMBL" id="CAD7036331.1"/>
    </source>
</evidence>